<accession>A0A670J5F1</accession>
<keyword evidence="5" id="KW-1185">Reference proteome</keyword>
<evidence type="ECO:0000256" key="1">
    <source>
        <dbReference type="SAM" id="MobiDB-lite"/>
    </source>
</evidence>
<feature type="compositionally biased region" description="Basic and acidic residues" evidence="1">
    <location>
        <begin position="288"/>
        <end position="297"/>
    </location>
</feature>
<dbReference type="InterPro" id="IPR050996">
    <property type="entry name" value="Docking_Protein_DOK"/>
</dbReference>
<evidence type="ECO:0000313" key="5">
    <source>
        <dbReference type="Proteomes" id="UP000472272"/>
    </source>
</evidence>
<dbReference type="Ensembl" id="ENSPMRT00000019980.1">
    <property type="protein sequence ID" value="ENSPMRP00000018809.1"/>
    <property type="gene ID" value="ENSPMRG00000012302.1"/>
</dbReference>
<name>A0A670J5F1_PODMU</name>
<evidence type="ECO:0008006" key="6">
    <source>
        <dbReference type="Google" id="ProtNLM"/>
    </source>
</evidence>
<dbReference type="SMART" id="SM01244">
    <property type="entry name" value="IRS"/>
    <property type="match status" value="1"/>
</dbReference>
<dbReference type="GO" id="GO:0007265">
    <property type="term" value="P:Ras protein signal transduction"/>
    <property type="evidence" value="ECO:0007669"/>
    <property type="project" value="TreeGrafter"/>
</dbReference>
<feature type="domain" description="IRS-type PTB" evidence="3">
    <location>
        <begin position="146"/>
        <end position="252"/>
    </location>
</feature>
<evidence type="ECO:0000259" key="2">
    <source>
        <dbReference type="PROSITE" id="PS50003"/>
    </source>
</evidence>
<dbReference type="PANTHER" id="PTHR21258">
    <property type="entry name" value="DOCKING PROTEIN RELATED"/>
    <property type="match status" value="1"/>
</dbReference>
<dbReference type="InterPro" id="IPR001849">
    <property type="entry name" value="PH_domain"/>
</dbReference>
<dbReference type="SMART" id="SM00310">
    <property type="entry name" value="PTBI"/>
    <property type="match status" value="1"/>
</dbReference>
<dbReference type="SUPFAM" id="SSF50729">
    <property type="entry name" value="PH domain-like"/>
    <property type="match status" value="2"/>
</dbReference>
<dbReference type="InterPro" id="IPR002404">
    <property type="entry name" value="IRS_PTB"/>
</dbReference>
<dbReference type="SMART" id="SM00233">
    <property type="entry name" value="PH"/>
    <property type="match status" value="1"/>
</dbReference>
<dbReference type="Proteomes" id="UP000472272">
    <property type="component" value="Chromosome 8"/>
</dbReference>
<dbReference type="Pfam" id="PF02174">
    <property type="entry name" value="IRS"/>
    <property type="match status" value="1"/>
</dbReference>
<dbReference type="AlphaFoldDB" id="A0A670J5F1"/>
<organism evidence="4 5">
    <name type="scientific">Podarcis muralis</name>
    <name type="common">Wall lizard</name>
    <name type="synonym">Lacerta muralis</name>
    <dbReference type="NCBI Taxonomy" id="64176"/>
    <lineage>
        <taxon>Eukaryota</taxon>
        <taxon>Metazoa</taxon>
        <taxon>Chordata</taxon>
        <taxon>Craniata</taxon>
        <taxon>Vertebrata</taxon>
        <taxon>Euteleostomi</taxon>
        <taxon>Lepidosauria</taxon>
        <taxon>Squamata</taxon>
        <taxon>Bifurcata</taxon>
        <taxon>Unidentata</taxon>
        <taxon>Episquamata</taxon>
        <taxon>Laterata</taxon>
        <taxon>Lacertibaenia</taxon>
        <taxon>Lacertidae</taxon>
        <taxon>Podarcis</taxon>
    </lineage>
</organism>
<dbReference type="PROSITE" id="PS50003">
    <property type="entry name" value="PH_DOMAIN"/>
    <property type="match status" value="1"/>
</dbReference>
<dbReference type="GeneTree" id="ENSGT00940000159868"/>
<dbReference type="OMA" id="DWTQKLC"/>
<dbReference type="PROSITE" id="PS51064">
    <property type="entry name" value="IRS_PTB"/>
    <property type="match status" value="1"/>
</dbReference>
<reference evidence="4" key="2">
    <citation type="submission" date="2025-08" db="UniProtKB">
        <authorList>
            <consortium name="Ensembl"/>
        </authorList>
    </citation>
    <scope>IDENTIFICATION</scope>
</reference>
<evidence type="ECO:0000259" key="3">
    <source>
        <dbReference type="PROSITE" id="PS51064"/>
    </source>
</evidence>
<dbReference type="GO" id="GO:0007169">
    <property type="term" value="P:cell surface receptor protein tyrosine kinase signaling pathway"/>
    <property type="evidence" value="ECO:0007669"/>
    <property type="project" value="TreeGrafter"/>
</dbReference>
<feature type="domain" description="PH" evidence="2">
    <location>
        <begin position="1"/>
        <end position="112"/>
    </location>
</feature>
<proteinExistence type="predicted"/>
<protein>
    <recommendedName>
        <fullName evidence="6">Docking protein 2</fullName>
    </recommendedName>
</protein>
<dbReference type="GO" id="GO:0043410">
    <property type="term" value="P:positive regulation of MAPK cascade"/>
    <property type="evidence" value="ECO:0007669"/>
    <property type="project" value="TreeGrafter"/>
</dbReference>
<dbReference type="GO" id="GO:0005737">
    <property type="term" value="C:cytoplasm"/>
    <property type="evidence" value="ECO:0007669"/>
    <property type="project" value="TreeGrafter"/>
</dbReference>
<dbReference type="PANTHER" id="PTHR21258:SF14">
    <property type="entry name" value="DOCKING PROTEIN 2"/>
    <property type="match status" value="1"/>
</dbReference>
<reference evidence="4" key="3">
    <citation type="submission" date="2025-09" db="UniProtKB">
        <authorList>
            <consortium name="Ensembl"/>
        </authorList>
    </citation>
    <scope>IDENTIFICATION</scope>
</reference>
<sequence length="413" mass="45568">VSCGRVKKQTFVCIFSPPQKWRRFWAVLYRESACAPARLELLESVEKAKKGDSSRRIIKLEDCVQVAEAGGETGSPKETVPFFLETTEKFYLLAAERAEAEAWILELCKHAFTVRKMALSSTGHVSCRGRCGNQDLFKFLCFLPAAERQFPVAVRATEASERCQIWGMFFLCAKADALELQDKQAGEVIYTWPYKFLRRFGHDKVMAIFSFEAGRRCASGEGSFEFATKQGSEIIQVIEGAINAQRNSSSASSVATLLAGAASPAKPVEGPTASCPLSSTNCPYMEGSDAHPRREPQQESMSEYSEPFDAISKSLGRLGLSPASLGLHHIYDDPEGLAHLVYDEPQEFTGDAWKVQATPEDPIGHEYPYNPSLDDYSVPKMAAAYAPVQDQNGLGESAYDQVILSLKNKKNAQ</sequence>
<dbReference type="InterPro" id="IPR011993">
    <property type="entry name" value="PH-like_dom_sf"/>
</dbReference>
<reference evidence="4 5" key="1">
    <citation type="journal article" date="2019" name="Proc. Natl. Acad. Sci. U.S.A.">
        <title>Regulatory changes in pterin and carotenoid genes underlie balanced color polymorphisms in the wall lizard.</title>
        <authorList>
            <person name="Andrade P."/>
            <person name="Pinho C."/>
            <person name="Perez I de Lanuza G."/>
            <person name="Afonso S."/>
            <person name="Brejcha J."/>
            <person name="Rubin C.J."/>
            <person name="Wallerman O."/>
            <person name="Pereira P."/>
            <person name="Sabatino S.J."/>
            <person name="Bellati A."/>
            <person name="Pellitteri-Rosa D."/>
            <person name="Bosakova Z."/>
            <person name="Bunikis I."/>
            <person name="Carretero M.A."/>
            <person name="Feiner N."/>
            <person name="Marsik P."/>
            <person name="Pauperio F."/>
            <person name="Salvi D."/>
            <person name="Soler L."/>
            <person name="While G.M."/>
            <person name="Uller T."/>
            <person name="Font E."/>
            <person name="Andersson L."/>
            <person name="Carneiro M."/>
        </authorList>
    </citation>
    <scope>NUCLEOTIDE SEQUENCE</scope>
</reference>
<dbReference type="Gene3D" id="2.30.29.30">
    <property type="entry name" value="Pleckstrin-homology domain (PH domain)/Phosphotyrosine-binding domain (PTB)"/>
    <property type="match status" value="2"/>
</dbReference>
<evidence type="ECO:0000313" key="4">
    <source>
        <dbReference type="Ensembl" id="ENSPMRP00000018809.1"/>
    </source>
</evidence>
<feature type="region of interest" description="Disordered" evidence="1">
    <location>
        <begin position="264"/>
        <end position="304"/>
    </location>
</feature>